<dbReference type="RefSeq" id="WP_158918765.1">
    <property type="nucleotide sequence ID" value="NZ_CP047020.1"/>
</dbReference>
<dbReference type="Proteomes" id="UP000436138">
    <property type="component" value="Chromosome"/>
</dbReference>
<keyword evidence="4" id="KW-1185">Reference proteome</keyword>
<feature type="compositionally biased region" description="Pro residues" evidence="1">
    <location>
        <begin position="271"/>
        <end position="281"/>
    </location>
</feature>
<evidence type="ECO:0000313" key="3">
    <source>
        <dbReference type="EMBL" id="QHA03103.1"/>
    </source>
</evidence>
<dbReference type="GO" id="GO:0008745">
    <property type="term" value="F:N-acetylmuramoyl-L-alanine amidase activity"/>
    <property type="evidence" value="ECO:0007669"/>
    <property type="project" value="InterPro"/>
</dbReference>
<dbReference type="GO" id="GO:0009253">
    <property type="term" value="P:peptidoglycan catabolic process"/>
    <property type="evidence" value="ECO:0007669"/>
    <property type="project" value="InterPro"/>
</dbReference>
<dbReference type="KEGG" id="sbro:GQF42_07265"/>
<evidence type="ECO:0000259" key="2">
    <source>
        <dbReference type="Pfam" id="PF01510"/>
    </source>
</evidence>
<sequence length="281" mass="30234">MPLCPFASVRLLARPEPPSPLQPTQIIVHTANASLTAADVRFRRSGARGRSHFGVSTAGTIIQWLDTSTPADSAYLANLRSDGTGAVSITTEGHVSEPWTDAQLDALIRLHWWLMRTHPAIAGRACRTPADPGLAHHTLLGSPGPWTPVPKSCPGPRRIAQWEDSLLPRVLAPYGLSVSDMRPRHERAEEIVRELLSTPIASPSTPAAEEALLTPPSGRSPSMTPEQPPTAADPGPQPRAQDLAASVQPRQHHPVREALLDFFLPDSAPRAPQPSPPPKES</sequence>
<dbReference type="Gene3D" id="3.40.80.10">
    <property type="entry name" value="Peptidoglycan recognition protein-like"/>
    <property type="match status" value="1"/>
</dbReference>
<gene>
    <name evidence="3" type="ORF">GQF42_07265</name>
</gene>
<dbReference type="SUPFAM" id="SSF55846">
    <property type="entry name" value="N-acetylmuramoyl-L-alanine amidase-like"/>
    <property type="match status" value="1"/>
</dbReference>
<feature type="region of interest" description="Disordered" evidence="1">
    <location>
        <begin position="197"/>
        <end position="281"/>
    </location>
</feature>
<dbReference type="Pfam" id="PF01510">
    <property type="entry name" value="Amidase_2"/>
    <property type="match status" value="1"/>
</dbReference>
<dbReference type="InterPro" id="IPR036505">
    <property type="entry name" value="Amidase/PGRP_sf"/>
</dbReference>
<accession>A0A6I6MS22</accession>
<reference evidence="3 4" key="1">
    <citation type="submission" date="2019-12" db="EMBL/GenBank/DDBJ databases">
        <title>Streptomyces sp. strain T44 isolated from rhizosphere soil of Broussonetia papyrifera.</title>
        <authorList>
            <person name="Mo P."/>
        </authorList>
    </citation>
    <scope>NUCLEOTIDE SEQUENCE [LARGE SCALE GENOMIC DNA]</scope>
    <source>
        <strain evidence="3 4">T44</strain>
    </source>
</reference>
<name>A0A6I6MS22_9ACTN</name>
<organism evidence="3 4">
    <name type="scientific">Streptomyces broussonetiae</name>
    <dbReference type="NCBI Taxonomy" id="2686304"/>
    <lineage>
        <taxon>Bacteria</taxon>
        <taxon>Bacillati</taxon>
        <taxon>Actinomycetota</taxon>
        <taxon>Actinomycetes</taxon>
        <taxon>Kitasatosporales</taxon>
        <taxon>Streptomycetaceae</taxon>
        <taxon>Streptomyces</taxon>
    </lineage>
</organism>
<evidence type="ECO:0000256" key="1">
    <source>
        <dbReference type="SAM" id="MobiDB-lite"/>
    </source>
</evidence>
<feature type="domain" description="N-acetylmuramoyl-L-alanine amidase" evidence="2">
    <location>
        <begin position="22"/>
        <end position="156"/>
    </location>
</feature>
<evidence type="ECO:0000313" key="4">
    <source>
        <dbReference type="Proteomes" id="UP000436138"/>
    </source>
</evidence>
<proteinExistence type="predicted"/>
<dbReference type="AlphaFoldDB" id="A0A6I6MS22"/>
<protein>
    <recommendedName>
        <fullName evidence="2">N-acetylmuramoyl-L-alanine amidase domain-containing protein</fullName>
    </recommendedName>
</protein>
<dbReference type="EMBL" id="CP047020">
    <property type="protein sequence ID" value="QHA03103.1"/>
    <property type="molecule type" value="Genomic_DNA"/>
</dbReference>
<dbReference type="InterPro" id="IPR002502">
    <property type="entry name" value="Amidase_domain"/>
</dbReference>